<organism evidence="3 4">
    <name type="scientific">Ureibacillus manganicus DSM 26584</name>
    <dbReference type="NCBI Taxonomy" id="1384049"/>
    <lineage>
        <taxon>Bacteria</taxon>
        <taxon>Bacillati</taxon>
        <taxon>Bacillota</taxon>
        <taxon>Bacilli</taxon>
        <taxon>Bacillales</taxon>
        <taxon>Caryophanaceae</taxon>
        <taxon>Ureibacillus</taxon>
    </lineage>
</organism>
<dbReference type="InterPro" id="IPR015797">
    <property type="entry name" value="NUDIX_hydrolase-like_dom_sf"/>
</dbReference>
<dbReference type="GO" id="GO:0016787">
    <property type="term" value="F:hydrolase activity"/>
    <property type="evidence" value="ECO:0007669"/>
    <property type="project" value="UniProtKB-KW"/>
</dbReference>
<proteinExistence type="predicted"/>
<dbReference type="EMBL" id="JPVN01000019">
    <property type="protein sequence ID" value="KGR77421.1"/>
    <property type="molecule type" value="Genomic_DNA"/>
</dbReference>
<name>A0A0A3HXV0_9BACL</name>
<comment type="caution">
    <text evidence="3">The sequence shown here is derived from an EMBL/GenBank/DDBJ whole genome shotgun (WGS) entry which is preliminary data.</text>
</comment>
<reference evidence="3 4" key="1">
    <citation type="submission" date="2014-02" db="EMBL/GenBank/DDBJ databases">
        <title>Draft genome sequence of Lysinibacillus manganicus DSM 26584T.</title>
        <authorList>
            <person name="Zhang F."/>
            <person name="Wang G."/>
            <person name="Zhang L."/>
        </authorList>
    </citation>
    <scope>NUCLEOTIDE SEQUENCE [LARGE SCALE GENOMIC DNA]</scope>
    <source>
        <strain evidence="3 4">DSM 26584</strain>
    </source>
</reference>
<protein>
    <submittedName>
        <fullName evidence="3">DNA mismatch repair protein MutT</fullName>
    </submittedName>
</protein>
<evidence type="ECO:0000313" key="4">
    <source>
        <dbReference type="Proteomes" id="UP000030416"/>
    </source>
</evidence>
<feature type="domain" description="Nudix hydrolase" evidence="2">
    <location>
        <begin position="2"/>
        <end position="144"/>
    </location>
</feature>
<dbReference type="Proteomes" id="UP000030416">
    <property type="component" value="Unassembled WGS sequence"/>
</dbReference>
<evidence type="ECO:0000256" key="1">
    <source>
        <dbReference type="ARBA" id="ARBA00022801"/>
    </source>
</evidence>
<keyword evidence="1" id="KW-0378">Hydrolase</keyword>
<dbReference type="STRING" id="1384049.CD29_15245"/>
<evidence type="ECO:0000259" key="2">
    <source>
        <dbReference type="PROSITE" id="PS51462"/>
    </source>
</evidence>
<dbReference type="InterPro" id="IPR020084">
    <property type="entry name" value="NUDIX_hydrolase_CS"/>
</dbReference>
<gene>
    <name evidence="3" type="ORF">CD29_15245</name>
</gene>
<keyword evidence="4" id="KW-1185">Reference proteome</keyword>
<accession>A0A0A3HXV0</accession>
<dbReference type="eggNOG" id="COG1051">
    <property type="taxonomic scope" value="Bacteria"/>
</dbReference>
<dbReference type="AlphaFoldDB" id="A0A0A3HXV0"/>
<evidence type="ECO:0000313" key="3">
    <source>
        <dbReference type="EMBL" id="KGR77421.1"/>
    </source>
</evidence>
<dbReference type="RefSeq" id="WP_036188421.1">
    <property type="nucleotide sequence ID" value="NZ_AVDA01000019.1"/>
</dbReference>
<dbReference type="SUPFAM" id="SSF55811">
    <property type="entry name" value="Nudix"/>
    <property type="match status" value="1"/>
</dbReference>
<sequence>MYPRANTLGLIFKDNFILLEEQEGKHSKGIGYYYRPIGGTIELGEKSDETIIREFYEELGVEIVIKSYISCLENIFYIYENVGHEITQIYLVDFKDKDLYQNEYFIVSEKNKVTRAIWVAKEELLLGNKILYPNGLIDLLIEEF</sequence>
<dbReference type="PROSITE" id="PS00893">
    <property type="entry name" value="NUDIX_BOX"/>
    <property type="match status" value="1"/>
</dbReference>
<dbReference type="CDD" id="cd04688">
    <property type="entry name" value="NUDIX_Hydrolase"/>
    <property type="match status" value="1"/>
</dbReference>
<dbReference type="Gene3D" id="3.90.79.10">
    <property type="entry name" value="Nucleoside Triphosphate Pyrophosphohydrolase"/>
    <property type="match status" value="1"/>
</dbReference>
<dbReference type="OrthoDB" id="7376250at2"/>
<dbReference type="Pfam" id="PF00293">
    <property type="entry name" value="NUDIX"/>
    <property type="match status" value="1"/>
</dbReference>
<dbReference type="PROSITE" id="PS51462">
    <property type="entry name" value="NUDIX"/>
    <property type="match status" value="1"/>
</dbReference>
<dbReference type="InterPro" id="IPR000086">
    <property type="entry name" value="NUDIX_hydrolase_dom"/>
</dbReference>